<dbReference type="OrthoDB" id="9790815at2"/>
<evidence type="ECO:0000256" key="1">
    <source>
        <dbReference type="ARBA" id="ARBA00005564"/>
    </source>
</evidence>
<dbReference type="Proteomes" id="UP000318017">
    <property type="component" value="Chromosome"/>
</dbReference>
<dbReference type="Pfam" id="PF10282">
    <property type="entry name" value="Lactonase"/>
    <property type="match status" value="2"/>
</dbReference>
<name>A0A518G898_9BACT</name>
<organism evidence="3 4">
    <name type="scientific">Aureliella helgolandensis</name>
    <dbReference type="NCBI Taxonomy" id="2527968"/>
    <lineage>
        <taxon>Bacteria</taxon>
        <taxon>Pseudomonadati</taxon>
        <taxon>Planctomycetota</taxon>
        <taxon>Planctomycetia</taxon>
        <taxon>Pirellulales</taxon>
        <taxon>Pirellulaceae</taxon>
        <taxon>Aureliella</taxon>
    </lineage>
</organism>
<keyword evidence="2" id="KW-0119">Carbohydrate metabolism</keyword>
<dbReference type="AlphaFoldDB" id="A0A518G898"/>
<reference evidence="3 4" key="1">
    <citation type="submission" date="2019-02" db="EMBL/GenBank/DDBJ databases">
        <title>Deep-cultivation of Planctomycetes and their phenomic and genomic characterization uncovers novel biology.</title>
        <authorList>
            <person name="Wiegand S."/>
            <person name="Jogler M."/>
            <person name="Boedeker C."/>
            <person name="Pinto D."/>
            <person name="Vollmers J."/>
            <person name="Rivas-Marin E."/>
            <person name="Kohn T."/>
            <person name="Peeters S.H."/>
            <person name="Heuer A."/>
            <person name="Rast P."/>
            <person name="Oberbeckmann S."/>
            <person name="Bunk B."/>
            <person name="Jeske O."/>
            <person name="Meyerdierks A."/>
            <person name="Storesund J.E."/>
            <person name="Kallscheuer N."/>
            <person name="Luecker S."/>
            <person name="Lage O.M."/>
            <person name="Pohl T."/>
            <person name="Merkel B.J."/>
            <person name="Hornburger P."/>
            <person name="Mueller R.-W."/>
            <person name="Bruemmer F."/>
            <person name="Labrenz M."/>
            <person name="Spormann A.M."/>
            <person name="Op den Camp H."/>
            <person name="Overmann J."/>
            <person name="Amann R."/>
            <person name="Jetten M.S.M."/>
            <person name="Mascher T."/>
            <person name="Medema M.H."/>
            <person name="Devos D.P."/>
            <person name="Kaster A.-K."/>
            <person name="Ovreas L."/>
            <person name="Rohde M."/>
            <person name="Galperin M.Y."/>
            <person name="Jogler C."/>
        </authorList>
    </citation>
    <scope>NUCLEOTIDE SEQUENCE [LARGE SCALE GENOMIC DNA]</scope>
    <source>
        <strain evidence="3 4">Q31a</strain>
    </source>
</reference>
<dbReference type="Gene3D" id="2.130.10.10">
    <property type="entry name" value="YVTN repeat-like/Quinoprotein amine dehydrogenase"/>
    <property type="match status" value="3"/>
</dbReference>
<sequence>MMTRLHAAILSSNWRLAQVFGVVAVGVLTHSAWAQLPKESRLKHIEDVVREDLNAINRIAITDDGKFLYAASWGAGTVTTFARNDDGRIEHLGTTKLPVMDGAVDVVISPNQRFVSVIAFRSNSLLIFNRDSVTGKLKVDGHSRSQLQFSNAIDFSPDSRFLYVSNAQDETPLHGSMVCYEVSDTAALKNVQKLSGPEYYGMRDILVSKNGKKAYAACDQAGTVLEFDRSIETGELTLVNTLKDGEAGVNNIDGVLSLALSADGLDLFSVAGRFKGDNAVTWFHSGDDGKMHFVSDIAELGRFQGGNSIQIDPTGNTLYATATVSGSIAAIAVTKEEQKLVHLTTLVDGQNGLLTGAAGLTFSPDGKFLYVAVENADGIGVYEFIPSDSSEAAEPNAIPSE</sequence>
<evidence type="ECO:0000313" key="4">
    <source>
        <dbReference type="Proteomes" id="UP000318017"/>
    </source>
</evidence>
<keyword evidence="2" id="KW-0313">Glucose metabolism</keyword>
<evidence type="ECO:0000256" key="2">
    <source>
        <dbReference type="ARBA" id="ARBA00022526"/>
    </source>
</evidence>
<protein>
    <submittedName>
        <fullName evidence="3">6-phosphogluconolactonase</fullName>
    </submittedName>
</protein>
<accession>A0A518G898</accession>
<dbReference type="KEGG" id="ahel:Q31a_31250"/>
<dbReference type="SUPFAM" id="SSF50974">
    <property type="entry name" value="Nitrous oxide reductase, N-terminal domain"/>
    <property type="match status" value="1"/>
</dbReference>
<dbReference type="GO" id="GO:0006006">
    <property type="term" value="P:glucose metabolic process"/>
    <property type="evidence" value="ECO:0007669"/>
    <property type="project" value="UniProtKB-KW"/>
</dbReference>
<dbReference type="InterPro" id="IPR019405">
    <property type="entry name" value="Lactonase_7-beta_prop"/>
</dbReference>
<dbReference type="InterPro" id="IPR015943">
    <property type="entry name" value="WD40/YVTN_repeat-like_dom_sf"/>
</dbReference>
<gene>
    <name evidence="3" type="ORF">Q31a_31250</name>
</gene>
<proteinExistence type="inferred from homology"/>
<dbReference type="InterPro" id="IPR050282">
    <property type="entry name" value="Cycloisomerase_2"/>
</dbReference>
<evidence type="ECO:0000313" key="3">
    <source>
        <dbReference type="EMBL" id="QDV24803.1"/>
    </source>
</evidence>
<comment type="similarity">
    <text evidence="1">Belongs to the cycloisomerase 2 family.</text>
</comment>
<keyword evidence="4" id="KW-1185">Reference proteome</keyword>
<dbReference type="RefSeq" id="WP_145078976.1">
    <property type="nucleotide sequence ID" value="NZ_CP036298.1"/>
</dbReference>
<dbReference type="PANTHER" id="PTHR30344">
    <property type="entry name" value="6-PHOSPHOGLUCONOLACTONASE-RELATED"/>
    <property type="match status" value="1"/>
</dbReference>
<dbReference type="InterPro" id="IPR011045">
    <property type="entry name" value="N2O_reductase_N"/>
</dbReference>
<dbReference type="EMBL" id="CP036298">
    <property type="protein sequence ID" value="QDV24803.1"/>
    <property type="molecule type" value="Genomic_DNA"/>
</dbReference>
<dbReference type="GO" id="GO:0017057">
    <property type="term" value="F:6-phosphogluconolactonase activity"/>
    <property type="evidence" value="ECO:0007669"/>
    <property type="project" value="TreeGrafter"/>
</dbReference>
<dbReference type="PANTHER" id="PTHR30344:SF1">
    <property type="entry name" value="6-PHOSPHOGLUCONOLACTONASE"/>
    <property type="match status" value="1"/>
</dbReference>